<feature type="domain" description="Cupin type-2" evidence="1">
    <location>
        <begin position="39"/>
        <end position="101"/>
    </location>
</feature>
<protein>
    <submittedName>
        <fullName evidence="2">Cupin domain-containing protein</fullName>
    </submittedName>
</protein>
<gene>
    <name evidence="2" type="ORF">H9Q13_01310</name>
</gene>
<reference evidence="2 3" key="1">
    <citation type="submission" date="2020-09" db="EMBL/GenBank/DDBJ databases">
        <title>Genome sequencing and assembly of Pontibacter sp.</title>
        <authorList>
            <person name="Chhetri G."/>
        </authorList>
    </citation>
    <scope>NUCLEOTIDE SEQUENCE [LARGE SCALE GENOMIC DNA]</scope>
    <source>
        <strain evidence="2 3">JH31</strain>
    </source>
</reference>
<keyword evidence="3" id="KW-1185">Reference proteome</keyword>
<sequence>MQKQSEEYLFGETLAWEEVAPGVKRQLMGYDGTILMAKVQFEVGSVGAVHEHFHAQATYVVSGAFEVEIDGQKKVLRSGDGFYIPPHVWHGAVCQEAGVLIDVFSPIREDFFKPETLTT</sequence>
<name>A0ABR7XBW1_9BACT</name>
<dbReference type="EMBL" id="JACXAJ010000001">
    <property type="protein sequence ID" value="MBD1395789.1"/>
    <property type="molecule type" value="Genomic_DNA"/>
</dbReference>
<dbReference type="RefSeq" id="WP_191181951.1">
    <property type="nucleotide sequence ID" value="NZ_JACXAJ010000001.1"/>
</dbReference>
<dbReference type="Pfam" id="PF07883">
    <property type="entry name" value="Cupin_2"/>
    <property type="match status" value="1"/>
</dbReference>
<dbReference type="SUPFAM" id="SSF51182">
    <property type="entry name" value="RmlC-like cupins"/>
    <property type="match status" value="1"/>
</dbReference>
<organism evidence="2 3">
    <name type="scientific">Pontibacter aquaedesilientis</name>
    <dbReference type="NCBI Taxonomy" id="2766980"/>
    <lineage>
        <taxon>Bacteria</taxon>
        <taxon>Pseudomonadati</taxon>
        <taxon>Bacteroidota</taxon>
        <taxon>Cytophagia</taxon>
        <taxon>Cytophagales</taxon>
        <taxon>Hymenobacteraceae</taxon>
        <taxon>Pontibacter</taxon>
    </lineage>
</organism>
<dbReference type="InterPro" id="IPR011051">
    <property type="entry name" value="RmlC_Cupin_sf"/>
</dbReference>
<evidence type="ECO:0000259" key="1">
    <source>
        <dbReference type="Pfam" id="PF07883"/>
    </source>
</evidence>
<dbReference type="PANTHER" id="PTHR40112:SF1">
    <property type="entry name" value="H2HPP ISOMERASE"/>
    <property type="match status" value="1"/>
</dbReference>
<proteinExistence type="predicted"/>
<evidence type="ECO:0000313" key="2">
    <source>
        <dbReference type="EMBL" id="MBD1395789.1"/>
    </source>
</evidence>
<dbReference type="InterPro" id="IPR052535">
    <property type="entry name" value="Bacilysin_H2HPP_isomerase"/>
</dbReference>
<dbReference type="InterPro" id="IPR013096">
    <property type="entry name" value="Cupin_2"/>
</dbReference>
<evidence type="ECO:0000313" key="3">
    <source>
        <dbReference type="Proteomes" id="UP000625551"/>
    </source>
</evidence>
<dbReference type="Gene3D" id="2.60.120.10">
    <property type="entry name" value="Jelly Rolls"/>
    <property type="match status" value="1"/>
</dbReference>
<dbReference type="PANTHER" id="PTHR40112">
    <property type="entry name" value="H2HPP ISOMERASE"/>
    <property type="match status" value="1"/>
</dbReference>
<accession>A0ABR7XBW1</accession>
<comment type="caution">
    <text evidence="2">The sequence shown here is derived from an EMBL/GenBank/DDBJ whole genome shotgun (WGS) entry which is preliminary data.</text>
</comment>
<dbReference type="InterPro" id="IPR014710">
    <property type="entry name" value="RmlC-like_jellyroll"/>
</dbReference>
<dbReference type="InterPro" id="IPR025499">
    <property type="entry name" value="KdgF"/>
</dbReference>
<dbReference type="CDD" id="cd02238">
    <property type="entry name" value="cupin_KdgF"/>
    <property type="match status" value="1"/>
</dbReference>
<dbReference type="Proteomes" id="UP000625551">
    <property type="component" value="Unassembled WGS sequence"/>
</dbReference>
<dbReference type="PIRSF" id="PIRSF029883">
    <property type="entry name" value="KdgF"/>
    <property type="match status" value="1"/>
</dbReference>